<dbReference type="InterPro" id="IPR051284">
    <property type="entry name" value="ZnF_MYMT-QRICH1"/>
</dbReference>
<feature type="compositionally biased region" description="Polar residues" evidence="8">
    <location>
        <begin position="967"/>
        <end position="977"/>
    </location>
</feature>
<dbReference type="GO" id="GO:0008270">
    <property type="term" value="F:zinc ion binding"/>
    <property type="evidence" value="ECO:0007669"/>
    <property type="project" value="UniProtKB-KW"/>
</dbReference>
<feature type="domain" description="TRASH" evidence="9">
    <location>
        <begin position="440"/>
        <end position="478"/>
    </location>
</feature>
<dbReference type="SMART" id="SM00746">
    <property type="entry name" value="TRASH"/>
    <property type="match status" value="10"/>
</dbReference>
<feature type="domain" description="TRASH" evidence="9">
    <location>
        <begin position="539"/>
        <end position="578"/>
    </location>
</feature>
<feature type="domain" description="TRASH" evidence="9">
    <location>
        <begin position="884"/>
        <end position="919"/>
    </location>
</feature>
<dbReference type="EMBL" id="JBHFQA010000005">
    <property type="protein sequence ID" value="KAL2099261.1"/>
    <property type="molecule type" value="Genomic_DNA"/>
</dbReference>
<protein>
    <recommendedName>
        <fullName evidence="9">TRASH domain-containing protein</fullName>
    </recommendedName>
</protein>
<accession>A0ABD1KJU2</accession>
<keyword evidence="6" id="KW-0862">Zinc</keyword>
<feature type="domain" description="TRASH" evidence="9">
    <location>
        <begin position="925"/>
        <end position="960"/>
    </location>
</feature>
<feature type="compositionally biased region" description="Low complexity" evidence="8">
    <location>
        <begin position="691"/>
        <end position="701"/>
    </location>
</feature>
<evidence type="ECO:0000256" key="6">
    <source>
        <dbReference type="ARBA" id="ARBA00022833"/>
    </source>
</evidence>
<evidence type="ECO:0000256" key="8">
    <source>
        <dbReference type="SAM" id="MobiDB-lite"/>
    </source>
</evidence>
<keyword evidence="2" id="KW-0597">Phosphoprotein</keyword>
<feature type="domain" description="TRASH" evidence="9">
    <location>
        <begin position="632"/>
        <end position="668"/>
    </location>
</feature>
<feature type="region of interest" description="Disordered" evidence="8">
    <location>
        <begin position="741"/>
        <end position="783"/>
    </location>
</feature>
<feature type="region of interest" description="Disordered" evidence="8">
    <location>
        <begin position="670"/>
        <end position="707"/>
    </location>
</feature>
<evidence type="ECO:0000256" key="1">
    <source>
        <dbReference type="ARBA" id="ARBA00022499"/>
    </source>
</evidence>
<evidence type="ECO:0000256" key="2">
    <source>
        <dbReference type="ARBA" id="ARBA00022553"/>
    </source>
</evidence>
<feature type="compositionally biased region" description="Acidic residues" evidence="8">
    <location>
        <begin position="1186"/>
        <end position="1198"/>
    </location>
</feature>
<dbReference type="PANTHER" id="PTHR45736:SF5">
    <property type="entry name" value="ZINC FINGER MYM-TYPE PROTEIN 4"/>
    <property type="match status" value="1"/>
</dbReference>
<feature type="compositionally biased region" description="Basic and acidic residues" evidence="8">
    <location>
        <begin position="1109"/>
        <end position="1119"/>
    </location>
</feature>
<feature type="compositionally biased region" description="Polar residues" evidence="8">
    <location>
        <begin position="670"/>
        <end position="690"/>
    </location>
</feature>
<feature type="compositionally biased region" description="Low complexity" evidence="8">
    <location>
        <begin position="763"/>
        <end position="775"/>
    </location>
</feature>
<keyword evidence="7" id="KW-0832">Ubl conjugation</keyword>
<feature type="compositionally biased region" description="Polar residues" evidence="8">
    <location>
        <begin position="1235"/>
        <end position="1245"/>
    </location>
</feature>
<feature type="compositionally biased region" description="Acidic residues" evidence="8">
    <location>
        <begin position="65"/>
        <end position="90"/>
    </location>
</feature>
<feature type="compositionally biased region" description="Basic and acidic residues" evidence="8">
    <location>
        <begin position="1265"/>
        <end position="1280"/>
    </location>
</feature>
<name>A0ABD1KJU2_9TELE</name>
<evidence type="ECO:0000256" key="5">
    <source>
        <dbReference type="ARBA" id="ARBA00022771"/>
    </source>
</evidence>
<feature type="compositionally biased region" description="Pro residues" evidence="8">
    <location>
        <begin position="402"/>
        <end position="434"/>
    </location>
</feature>
<dbReference type="InterPro" id="IPR011017">
    <property type="entry name" value="TRASH_dom"/>
</dbReference>
<feature type="compositionally biased region" description="Basic and acidic residues" evidence="8">
    <location>
        <begin position="1530"/>
        <end position="1550"/>
    </location>
</feature>
<feature type="compositionally biased region" description="Basic and acidic residues" evidence="8">
    <location>
        <begin position="1091"/>
        <end position="1101"/>
    </location>
</feature>
<organism evidence="10 11">
    <name type="scientific">Coilia grayii</name>
    <name type="common">Gray's grenadier anchovy</name>
    <dbReference type="NCBI Taxonomy" id="363190"/>
    <lineage>
        <taxon>Eukaryota</taxon>
        <taxon>Metazoa</taxon>
        <taxon>Chordata</taxon>
        <taxon>Craniata</taxon>
        <taxon>Vertebrata</taxon>
        <taxon>Euteleostomi</taxon>
        <taxon>Actinopterygii</taxon>
        <taxon>Neopterygii</taxon>
        <taxon>Teleostei</taxon>
        <taxon>Clupei</taxon>
        <taxon>Clupeiformes</taxon>
        <taxon>Clupeoidei</taxon>
        <taxon>Engraulidae</taxon>
        <taxon>Coilinae</taxon>
        <taxon>Coilia</taxon>
    </lineage>
</organism>
<feature type="compositionally biased region" description="Pro residues" evidence="8">
    <location>
        <begin position="1078"/>
        <end position="1089"/>
    </location>
</feature>
<feature type="region of interest" description="Disordered" evidence="8">
    <location>
        <begin position="967"/>
        <end position="987"/>
    </location>
</feature>
<evidence type="ECO:0000313" key="11">
    <source>
        <dbReference type="Proteomes" id="UP001591681"/>
    </source>
</evidence>
<keyword evidence="5" id="KW-0863">Zinc-finger</keyword>
<dbReference type="SUPFAM" id="SSF57716">
    <property type="entry name" value="Glucocorticoid receptor-like (DNA-binding domain)"/>
    <property type="match status" value="1"/>
</dbReference>
<feature type="domain" description="TRASH" evidence="9">
    <location>
        <begin position="837"/>
        <end position="873"/>
    </location>
</feature>
<feature type="compositionally biased region" description="Acidic residues" evidence="8">
    <location>
        <begin position="1"/>
        <end position="10"/>
    </location>
</feature>
<feature type="domain" description="TRASH" evidence="9">
    <location>
        <begin position="367"/>
        <end position="403"/>
    </location>
</feature>
<dbReference type="InterPro" id="IPR010507">
    <property type="entry name" value="Znf_MYM"/>
</dbReference>
<feature type="region of interest" description="Disordered" evidence="8">
    <location>
        <begin position="1006"/>
        <end position="1036"/>
    </location>
</feature>
<feature type="region of interest" description="Disordered" evidence="8">
    <location>
        <begin position="1527"/>
        <end position="1550"/>
    </location>
</feature>
<dbReference type="PANTHER" id="PTHR45736">
    <property type="entry name" value="ZINC FINGER MYM-TYPE PROTEIN"/>
    <property type="match status" value="1"/>
</dbReference>
<keyword evidence="11" id="KW-1185">Reference proteome</keyword>
<reference evidence="10 11" key="1">
    <citation type="submission" date="2024-09" db="EMBL/GenBank/DDBJ databases">
        <title>A chromosome-level genome assembly of Gray's grenadier anchovy, Coilia grayii.</title>
        <authorList>
            <person name="Fu Z."/>
        </authorList>
    </citation>
    <scope>NUCLEOTIDE SEQUENCE [LARGE SCALE GENOMIC DNA]</scope>
    <source>
        <strain evidence="10">G4</strain>
        <tissue evidence="10">Muscle</tissue>
    </source>
</reference>
<evidence type="ECO:0000259" key="9">
    <source>
        <dbReference type="SMART" id="SM00746"/>
    </source>
</evidence>
<dbReference type="InterPro" id="IPR021893">
    <property type="entry name" value="ZMYM2-like_C"/>
</dbReference>
<feature type="compositionally biased region" description="Acidic residues" evidence="8">
    <location>
        <begin position="34"/>
        <end position="43"/>
    </location>
</feature>
<feature type="compositionally biased region" description="Acidic residues" evidence="8">
    <location>
        <begin position="137"/>
        <end position="161"/>
    </location>
</feature>
<proteinExistence type="predicted"/>
<keyword evidence="1" id="KW-1017">Isopeptide bond</keyword>
<evidence type="ECO:0000256" key="4">
    <source>
        <dbReference type="ARBA" id="ARBA00022737"/>
    </source>
</evidence>
<dbReference type="Pfam" id="PF06467">
    <property type="entry name" value="zf-FCS"/>
    <property type="match status" value="2"/>
</dbReference>
<dbReference type="Pfam" id="PF25561">
    <property type="entry name" value="QRICH1"/>
    <property type="match status" value="1"/>
</dbReference>
<dbReference type="Pfam" id="PF12012">
    <property type="entry name" value="DUF3504"/>
    <property type="match status" value="1"/>
</dbReference>
<feature type="domain" description="TRASH" evidence="9">
    <location>
        <begin position="585"/>
        <end position="623"/>
    </location>
</feature>
<evidence type="ECO:0000313" key="10">
    <source>
        <dbReference type="EMBL" id="KAL2099261.1"/>
    </source>
</evidence>
<feature type="region of interest" description="Disordered" evidence="8">
    <location>
        <begin position="1074"/>
        <end position="1119"/>
    </location>
</feature>
<gene>
    <name evidence="10" type="ORF">ACEWY4_005741</name>
</gene>
<feature type="domain" description="TRASH" evidence="9">
    <location>
        <begin position="795"/>
        <end position="831"/>
    </location>
</feature>
<feature type="region of interest" description="Disordered" evidence="8">
    <location>
        <begin position="1"/>
        <end position="270"/>
    </location>
</feature>
<dbReference type="InterPro" id="IPR057926">
    <property type="entry name" value="QRICH1_dom"/>
</dbReference>
<dbReference type="Proteomes" id="UP001591681">
    <property type="component" value="Unassembled WGS sequence"/>
</dbReference>
<dbReference type="Pfam" id="PF24900">
    <property type="entry name" value="TRASH_ZMYM4"/>
    <property type="match status" value="1"/>
</dbReference>
<sequence length="1635" mass="177495">MAESDKEENGDFVAQAFCKNSPGSADDDAKMASDWEDDEEATADPEAPAVWSKEPGEGGSGGAGGEEETGDGDGDEEETGDGDGEGDELDGLPVFGVDQDLWDLDIPSLGEPYPETSNTGSEPQLIGLGEEQRQQGLDEEEQRQLGLDEEEQRQLGLDEDSQSNSHTGEGGPFIGEVAGLSRSPGLSPMAADEGMFGHPEAAAPEEDETHSSPTHTPPAEASPEDNQHQSEFPEADSQTEDAALLQPPSQRPSSGGDMEPLGLGSIKDEPIDEGYDAALQPQPSVSRIKEELDQAEELEQSCSSEQLRISAVFSVSGGPSNSAAPVPLAQQPLVPALPRVAPAPALPLVPALPPPPSLPASLLLIRCSGCSKVLQRGQTAFQRKGSNQLFCSTPCLTGATLPPAPAPPPHPPPPPTVAPPPIHHPPSPILPPPTTQKRSCSSCHKEIINMKDLIKAPVGQSVRDFCSRACLENKRHSATPPRPPTALLTAGGDIGLCSICRKVSVVEHEVNHLGVFHKLCNDRCFMRFLVVNNLTVNVCEFCGNHCSKSTGTLRLLQANDALKKFCSSECIFSYRQKRKQLVFNCAKCQTKCNASQMLEGVNQQGITELFCSNKCRLSSRVPNSLADAQFPCTHCQKVQVPQYHLATGDGAIRNFCSVQCVYAYQDKGGNSTPSSQMNGSTSTPAVTLTTQQGQPYGQQQPLAPPLPPAPQRVPHLTQMLNPMSNPLPPYIPAPLIGQASQNQVPGATHNALPHYIPAPGVPQPRDLQQQQQQRPPQQPPLPSSISTYQLPRIYCKQCSQGFNDKPQVLQHKGQVWLFCGKTCCELFKRHNSIVVVCEYCKLDRVLKDISLTFEKKLRTFCSEGCKLLFKHDLAKRLGQPCSTCTFCSNMTPKTIPNYFAGKVEEFCSEDCMSAYTVLFYEMAKCDTCKKQGRLTESLKWSDGVKHFCNQLCFVNFCLQASHQDSPRLTNGSGTNSGPRPAGLLSAPAQPSVSKATAVIGDVVSLASTPSSQPSDSQSHTALTGALPTSNGHSKIIGDASTQTDVMKLPAPASRLLKNKALMCKPIIQEQGIQCLLEPSPPPPPPPPLPTDAHKHTDDKDASSGGGDSHTQKAVEEKEEKVRLVPVPYPVPVPVFIPVPMHMYTQYTPVPLGMPIPVPVPLMVPSKPDGTGQQVAEGGPNPRTPADVEEEEVADEEDKEKDKPASVGDQGSTYSGDLESEAVSTPLSLDDDRASHPSTETRTPNPLSRGGPQDTTSGQANCGAADTHKPEDAGAPVEHRMALKHRSGKRTREGAPLRKRSRKRGASPLGGPGGSSGISRLNHTYGVQAWLSWVQWRNKQLNSASTLGKPSGARAMVVKEDVLQCSSAELSYGLCRFISEVRRPDGQPYAADAIYCLCLGIQQYLFDNGRIENIFTDCLYSKFTTDITKMLKNWGHTVEPHELLQSRVEEEYLWQCKQLGAYSPIVLLSTLLFFAAKLLRLATLAQHRRLAFAHVSRHTRTTHAGKTAYLRFRIPGLEQEPAAVLSLPTKRKLEEDDGSRESDLEMPENKENPLRCPVRLYEFYLSKCSESVKKRADLFYLQPERVCDPNSPLWYSDQPLEIPTLENLLTRIQVVRQVYTGDTDDQNQPTSTDDSS</sequence>
<feature type="region of interest" description="Disordered" evidence="8">
    <location>
        <begin position="1163"/>
        <end position="1319"/>
    </location>
</feature>
<comment type="caution">
    <text evidence="10">The sequence shown here is derived from an EMBL/GenBank/DDBJ whole genome shotgun (WGS) entry which is preliminary data.</text>
</comment>
<keyword evidence="4" id="KW-0677">Repeat</keyword>
<feature type="region of interest" description="Disordered" evidence="8">
    <location>
        <begin position="402"/>
        <end position="437"/>
    </location>
</feature>
<evidence type="ECO:0000256" key="7">
    <source>
        <dbReference type="ARBA" id="ARBA00022843"/>
    </source>
</evidence>
<keyword evidence="3" id="KW-0479">Metal-binding</keyword>
<feature type="domain" description="TRASH" evidence="9">
    <location>
        <begin position="497"/>
        <end position="532"/>
    </location>
</feature>
<evidence type="ECO:0000256" key="3">
    <source>
        <dbReference type="ARBA" id="ARBA00022723"/>
    </source>
</evidence>
<feature type="compositionally biased region" description="Low complexity" evidence="8">
    <location>
        <begin position="1006"/>
        <end position="1021"/>
    </location>
</feature>